<evidence type="ECO:0000313" key="2">
    <source>
        <dbReference type="Proteomes" id="UP000823775"/>
    </source>
</evidence>
<reference evidence="1 2" key="1">
    <citation type="journal article" date="2021" name="BMC Genomics">
        <title>Datura genome reveals duplications of psychoactive alkaloid biosynthetic genes and high mutation rate following tissue culture.</title>
        <authorList>
            <person name="Rajewski A."/>
            <person name="Carter-House D."/>
            <person name="Stajich J."/>
            <person name="Litt A."/>
        </authorList>
    </citation>
    <scope>NUCLEOTIDE SEQUENCE [LARGE SCALE GENOMIC DNA]</scope>
    <source>
        <strain evidence="1">AR-01</strain>
    </source>
</reference>
<dbReference type="Proteomes" id="UP000823775">
    <property type="component" value="Unassembled WGS sequence"/>
</dbReference>
<organism evidence="1 2">
    <name type="scientific">Datura stramonium</name>
    <name type="common">Jimsonweed</name>
    <name type="synonym">Common thornapple</name>
    <dbReference type="NCBI Taxonomy" id="4076"/>
    <lineage>
        <taxon>Eukaryota</taxon>
        <taxon>Viridiplantae</taxon>
        <taxon>Streptophyta</taxon>
        <taxon>Embryophyta</taxon>
        <taxon>Tracheophyta</taxon>
        <taxon>Spermatophyta</taxon>
        <taxon>Magnoliopsida</taxon>
        <taxon>eudicotyledons</taxon>
        <taxon>Gunneridae</taxon>
        <taxon>Pentapetalae</taxon>
        <taxon>asterids</taxon>
        <taxon>lamiids</taxon>
        <taxon>Solanales</taxon>
        <taxon>Solanaceae</taxon>
        <taxon>Solanoideae</taxon>
        <taxon>Datureae</taxon>
        <taxon>Datura</taxon>
    </lineage>
</organism>
<comment type="caution">
    <text evidence="1">The sequence shown here is derived from an EMBL/GenBank/DDBJ whole genome shotgun (WGS) entry which is preliminary data.</text>
</comment>
<accession>A0ABS8V798</accession>
<protein>
    <submittedName>
        <fullName evidence="1">Uncharacterized protein</fullName>
    </submittedName>
</protein>
<name>A0ABS8V798_DATST</name>
<sequence length="128" mass="13473">MAADALHYDWGHFAYPHPAKAKAGGEDAHFIGPGESLHENKSRGSSTACVIALTDESLCRSSAGDSPTSLAEVFKVKVAPGDAGLGPQMTAQDCSIGTTKEALDPTKRLSLMQPKRLDLSTMGENLMT</sequence>
<dbReference type="EMBL" id="JACEIK010003573">
    <property type="protein sequence ID" value="MCD9642277.1"/>
    <property type="molecule type" value="Genomic_DNA"/>
</dbReference>
<proteinExistence type="predicted"/>
<evidence type="ECO:0000313" key="1">
    <source>
        <dbReference type="EMBL" id="MCD9642277.1"/>
    </source>
</evidence>
<keyword evidence="2" id="KW-1185">Reference proteome</keyword>
<gene>
    <name evidence="1" type="ORF">HAX54_028978</name>
</gene>